<evidence type="ECO:0008006" key="6">
    <source>
        <dbReference type="Google" id="ProtNLM"/>
    </source>
</evidence>
<evidence type="ECO:0000259" key="3">
    <source>
        <dbReference type="Pfam" id="PF00501"/>
    </source>
</evidence>
<dbReference type="PANTHER" id="PTHR43201">
    <property type="entry name" value="ACYL-COA SYNTHETASE"/>
    <property type="match status" value="1"/>
</dbReference>
<proteinExistence type="inferred from homology"/>
<sequence length="271" mass="30719">DMERILDLMASGRVTKLFAVPTLYVRFLAVERLKEKLGAVRYCFSAAASMAAEVVRQWKERTDLAICESYGMTESASMVTYNHYYRHVIGSVGTAVPGVEIQIRDESGKQMDAGEKGEICIRARNIMKGYLNDPEGTREAFWEGGWFRSGDIGLFDDDGYLYIVDRLKDMIITGGENVYSREVEEVLYTRPEIQECAVIGLPDQEWGERVTAFIILQPGETFDKNELSAHLKAHLSSFKVPKEYLLVNDFPRSPAGKILKRELKKQSLEQP</sequence>
<reference evidence="5" key="1">
    <citation type="journal article" date="2014" name="Front. Microbiol.">
        <title>High frequency of phylogenetically diverse reductive dehalogenase-homologous genes in deep subseafloor sedimentary metagenomes.</title>
        <authorList>
            <person name="Kawai M."/>
            <person name="Futagami T."/>
            <person name="Toyoda A."/>
            <person name="Takaki Y."/>
            <person name="Nishi S."/>
            <person name="Hori S."/>
            <person name="Arai W."/>
            <person name="Tsubouchi T."/>
            <person name="Morono Y."/>
            <person name="Uchiyama I."/>
            <person name="Ito T."/>
            <person name="Fujiyama A."/>
            <person name="Inagaki F."/>
            <person name="Takami H."/>
        </authorList>
    </citation>
    <scope>NUCLEOTIDE SEQUENCE</scope>
    <source>
        <strain evidence="5">Expedition CK06-06</strain>
    </source>
</reference>
<evidence type="ECO:0000313" key="5">
    <source>
        <dbReference type="EMBL" id="GAF75745.1"/>
    </source>
</evidence>
<accession>X0TI24</accession>
<feature type="non-terminal residue" evidence="5">
    <location>
        <position position="1"/>
    </location>
</feature>
<evidence type="ECO:0000256" key="1">
    <source>
        <dbReference type="ARBA" id="ARBA00006432"/>
    </source>
</evidence>
<feature type="domain" description="AMP-dependent synthetase/ligase" evidence="3">
    <location>
        <begin position="3"/>
        <end position="131"/>
    </location>
</feature>
<comment type="similarity">
    <text evidence="1">Belongs to the ATP-dependent AMP-binding enzyme family.</text>
</comment>
<dbReference type="SUPFAM" id="SSF56801">
    <property type="entry name" value="Acetyl-CoA synthetase-like"/>
    <property type="match status" value="1"/>
</dbReference>
<dbReference type="Pfam" id="PF13193">
    <property type="entry name" value="AMP-binding_C"/>
    <property type="match status" value="1"/>
</dbReference>
<dbReference type="PANTHER" id="PTHR43201:SF5">
    <property type="entry name" value="MEDIUM-CHAIN ACYL-COA LIGASE ACSF2, MITOCHONDRIAL"/>
    <property type="match status" value="1"/>
</dbReference>
<dbReference type="GO" id="GO:0006631">
    <property type="term" value="P:fatty acid metabolic process"/>
    <property type="evidence" value="ECO:0007669"/>
    <property type="project" value="TreeGrafter"/>
</dbReference>
<dbReference type="Gene3D" id="3.40.50.12780">
    <property type="entry name" value="N-terminal domain of ligase-like"/>
    <property type="match status" value="1"/>
</dbReference>
<dbReference type="GO" id="GO:0031956">
    <property type="term" value="F:medium-chain fatty acid-CoA ligase activity"/>
    <property type="evidence" value="ECO:0007669"/>
    <property type="project" value="TreeGrafter"/>
</dbReference>
<dbReference type="InterPro" id="IPR025110">
    <property type="entry name" value="AMP-bd_C"/>
</dbReference>
<organism evidence="5">
    <name type="scientific">marine sediment metagenome</name>
    <dbReference type="NCBI Taxonomy" id="412755"/>
    <lineage>
        <taxon>unclassified sequences</taxon>
        <taxon>metagenomes</taxon>
        <taxon>ecological metagenomes</taxon>
    </lineage>
</organism>
<evidence type="ECO:0000256" key="2">
    <source>
        <dbReference type="ARBA" id="ARBA00022598"/>
    </source>
</evidence>
<dbReference type="InterPro" id="IPR042099">
    <property type="entry name" value="ANL_N_sf"/>
</dbReference>
<comment type="caution">
    <text evidence="5">The sequence shown here is derived from an EMBL/GenBank/DDBJ whole genome shotgun (WGS) entry which is preliminary data.</text>
</comment>
<feature type="domain" description="AMP-binding enzyme C-terminal" evidence="4">
    <location>
        <begin position="182"/>
        <end position="257"/>
    </location>
</feature>
<name>X0TI24_9ZZZZ</name>
<dbReference type="FunFam" id="3.30.300.30:FF:000008">
    <property type="entry name" value="2,3-dihydroxybenzoate-AMP ligase"/>
    <property type="match status" value="1"/>
</dbReference>
<dbReference type="Gene3D" id="3.30.300.30">
    <property type="match status" value="1"/>
</dbReference>
<dbReference type="InterPro" id="IPR000873">
    <property type="entry name" value="AMP-dep_synth/lig_dom"/>
</dbReference>
<dbReference type="Pfam" id="PF00501">
    <property type="entry name" value="AMP-binding"/>
    <property type="match status" value="1"/>
</dbReference>
<gene>
    <name evidence="5" type="ORF">S01H1_13427</name>
</gene>
<keyword evidence="2" id="KW-0436">Ligase</keyword>
<dbReference type="InterPro" id="IPR045851">
    <property type="entry name" value="AMP-bd_C_sf"/>
</dbReference>
<protein>
    <recommendedName>
        <fullName evidence="6">AMP-dependent synthetase/ligase domain-containing protein</fullName>
    </recommendedName>
</protein>
<evidence type="ECO:0000259" key="4">
    <source>
        <dbReference type="Pfam" id="PF13193"/>
    </source>
</evidence>
<dbReference type="AlphaFoldDB" id="X0TI24"/>
<dbReference type="EMBL" id="BARS01006927">
    <property type="protein sequence ID" value="GAF75745.1"/>
    <property type="molecule type" value="Genomic_DNA"/>
</dbReference>